<comment type="function">
    <text evidence="9 11">Catalyzes the conversion of GTP to 2,5-diamino-6-ribosylamino-4(3H)-pyrimidinone 5'-phosphate (DARP), formate and pyrophosphate.</text>
</comment>
<sequence length="211" mass="23818">MMGNMDKGLDSQKQETARSCRFEVETNLPTKFGTLRVRGYRDIKNNEHIALITKQIKSEDVLLRIHSECITGEVFMSLKCDCHGQLHKALERISAEGGLVIYMRGHEGRGIGILNKLRAYRLQEQGLDTFDSNVKLGLPVDARDYGPAAEILHDLGVRSVRLLSNNPDKQLQLEQSGIRVTGVLPWQVGLGKCNHEYLKVKRDKMGHKIEL</sequence>
<dbReference type="InterPro" id="IPR036144">
    <property type="entry name" value="RibA-like_sf"/>
</dbReference>
<comment type="catalytic activity">
    <reaction evidence="10 11">
        <text>GTP + 4 H2O = 2,5-diamino-6-hydroxy-4-(5-phosphoribosylamino)-pyrimidine + formate + 2 phosphate + 3 H(+)</text>
        <dbReference type="Rhea" id="RHEA:23704"/>
        <dbReference type="ChEBI" id="CHEBI:15377"/>
        <dbReference type="ChEBI" id="CHEBI:15378"/>
        <dbReference type="ChEBI" id="CHEBI:15740"/>
        <dbReference type="ChEBI" id="CHEBI:37565"/>
        <dbReference type="ChEBI" id="CHEBI:43474"/>
        <dbReference type="ChEBI" id="CHEBI:58614"/>
        <dbReference type="EC" id="3.5.4.25"/>
    </reaction>
</comment>
<dbReference type="HOGENOM" id="CLU_020273_2_1_11"/>
<dbReference type="EC" id="3.5.4.25" evidence="11"/>
<feature type="active site" description="Nucleophile" evidence="11">
    <location>
        <position position="143"/>
    </location>
</feature>
<evidence type="ECO:0000256" key="6">
    <source>
        <dbReference type="ARBA" id="ARBA00022801"/>
    </source>
</evidence>
<evidence type="ECO:0000259" key="12">
    <source>
        <dbReference type="Pfam" id="PF00925"/>
    </source>
</evidence>
<evidence type="ECO:0000256" key="7">
    <source>
        <dbReference type="ARBA" id="ARBA00022833"/>
    </source>
</evidence>
<feature type="binding site" evidence="11">
    <location>
        <position position="85"/>
    </location>
    <ligand>
        <name>GTP</name>
        <dbReference type="ChEBI" id="CHEBI:37565"/>
    </ligand>
</feature>
<feature type="binding site" evidence="11">
    <location>
        <position position="80"/>
    </location>
    <ligand>
        <name>Zn(2+)</name>
        <dbReference type="ChEBI" id="CHEBI:29105"/>
        <note>catalytic</note>
    </ligand>
</feature>
<evidence type="ECO:0000313" key="13">
    <source>
        <dbReference type="EMBL" id="AAO44787.1"/>
    </source>
</evidence>
<evidence type="ECO:0000313" key="14">
    <source>
        <dbReference type="Proteomes" id="UP000002200"/>
    </source>
</evidence>
<keyword evidence="6 11" id="KW-0378">Hydrolase</keyword>
<gene>
    <name evidence="11" type="primary">ribA</name>
    <name evidence="13" type="ordered locus">TWT_690</name>
</gene>
<dbReference type="UniPathway" id="UPA00275">
    <property type="reaction ID" value="UER00400"/>
</dbReference>
<feature type="active site" description="Proton acceptor" evidence="11">
    <location>
        <position position="141"/>
    </location>
</feature>
<keyword evidence="7 11" id="KW-0862">Zinc</keyword>
<dbReference type="Pfam" id="PF00925">
    <property type="entry name" value="GTP_cyclohydro2"/>
    <property type="match status" value="1"/>
</dbReference>
<feature type="binding site" evidence="11">
    <location>
        <position position="82"/>
    </location>
    <ligand>
        <name>Zn(2+)</name>
        <dbReference type="ChEBI" id="CHEBI:29105"/>
        <note>catalytic</note>
    </ligand>
</feature>
<evidence type="ECO:0000256" key="2">
    <source>
        <dbReference type="ARBA" id="ARBA00005520"/>
    </source>
</evidence>
<evidence type="ECO:0000256" key="11">
    <source>
        <dbReference type="HAMAP-Rule" id="MF_00179"/>
    </source>
</evidence>
<name>Q83FM7_TROWT</name>
<dbReference type="AlphaFoldDB" id="Q83FM7"/>
<dbReference type="NCBIfam" id="TIGR00505">
    <property type="entry name" value="ribA"/>
    <property type="match status" value="1"/>
</dbReference>
<dbReference type="PANTHER" id="PTHR21327">
    <property type="entry name" value="GTP CYCLOHYDROLASE II-RELATED"/>
    <property type="match status" value="1"/>
</dbReference>
<evidence type="ECO:0000256" key="9">
    <source>
        <dbReference type="ARBA" id="ARBA00043932"/>
    </source>
</evidence>
<dbReference type="SMR" id="Q83FM7"/>
<dbReference type="InterPro" id="IPR032677">
    <property type="entry name" value="GTP_cyclohydro_II"/>
</dbReference>
<dbReference type="Proteomes" id="UP000002200">
    <property type="component" value="Chromosome"/>
</dbReference>
<comment type="similarity">
    <text evidence="11">Belongs to the GTP cyclohydrolase II family.</text>
</comment>
<comment type="cofactor">
    <cofactor evidence="11">
        <name>Zn(2+)</name>
        <dbReference type="ChEBI" id="CHEBI:29105"/>
    </cofactor>
    <text evidence="11">Binds 1 zinc ion per subunit.</text>
</comment>
<feature type="binding site" evidence="11">
    <location>
        <position position="129"/>
    </location>
    <ligand>
        <name>GTP</name>
        <dbReference type="ChEBI" id="CHEBI:37565"/>
    </ligand>
</feature>
<comment type="similarity">
    <text evidence="2">In the N-terminal section; belongs to the DHBP synthase family.</text>
</comment>
<dbReference type="GO" id="GO:0008686">
    <property type="term" value="F:3,4-dihydroxy-2-butanone-4-phosphate synthase activity"/>
    <property type="evidence" value="ECO:0007669"/>
    <property type="project" value="TreeGrafter"/>
</dbReference>
<dbReference type="NCBIfam" id="NF001591">
    <property type="entry name" value="PRK00393.1"/>
    <property type="match status" value="1"/>
</dbReference>
<keyword evidence="5 11" id="KW-0547">Nucleotide-binding</keyword>
<protein>
    <recommendedName>
        <fullName evidence="11">GTP cyclohydrolase-2</fullName>
        <ecNumber evidence="11">3.5.4.25</ecNumber>
    </recommendedName>
    <alternativeName>
        <fullName evidence="11">GTP cyclohydrolase II</fullName>
    </alternativeName>
</protein>
<evidence type="ECO:0000256" key="5">
    <source>
        <dbReference type="ARBA" id="ARBA00022741"/>
    </source>
</evidence>
<reference evidence="13 14" key="1">
    <citation type="journal article" date="2003" name="Genome Res.">
        <title>Tropheryma whipplei twist: a human pathogenic Actinobacteria with a reduced genome.</title>
        <authorList>
            <person name="Raoult D."/>
            <person name="Ogata H."/>
            <person name="Audic S."/>
            <person name="Robert C."/>
            <person name="Suhre K."/>
            <person name="Drancourt M."/>
            <person name="Claverie J.-M."/>
        </authorList>
    </citation>
    <scope>NUCLEOTIDE SEQUENCE [LARGE SCALE GENOMIC DNA]</scope>
    <source>
        <strain evidence="13 14">Twist</strain>
    </source>
</reference>
<evidence type="ECO:0000256" key="1">
    <source>
        <dbReference type="ARBA" id="ARBA00004853"/>
    </source>
</evidence>
<evidence type="ECO:0000256" key="8">
    <source>
        <dbReference type="ARBA" id="ARBA00023134"/>
    </source>
</evidence>
<evidence type="ECO:0000256" key="3">
    <source>
        <dbReference type="ARBA" id="ARBA00022619"/>
    </source>
</evidence>
<dbReference type="KEGG" id="twh:TWT_690"/>
<evidence type="ECO:0000256" key="4">
    <source>
        <dbReference type="ARBA" id="ARBA00022723"/>
    </source>
</evidence>
<dbReference type="CDD" id="cd00641">
    <property type="entry name" value="GTP_cyclohydro2"/>
    <property type="match status" value="1"/>
</dbReference>
<dbReference type="GO" id="GO:0005525">
    <property type="term" value="F:GTP binding"/>
    <property type="evidence" value="ECO:0007669"/>
    <property type="project" value="UniProtKB-KW"/>
</dbReference>
<dbReference type="GO" id="GO:0008270">
    <property type="term" value="F:zinc ion binding"/>
    <property type="evidence" value="ECO:0007669"/>
    <property type="project" value="UniProtKB-UniRule"/>
</dbReference>
<feature type="binding site" evidence="11">
    <location>
        <position position="164"/>
    </location>
    <ligand>
        <name>GTP</name>
        <dbReference type="ChEBI" id="CHEBI:37565"/>
    </ligand>
</feature>
<dbReference type="GO" id="GO:0009231">
    <property type="term" value="P:riboflavin biosynthetic process"/>
    <property type="evidence" value="ECO:0007669"/>
    <property type="project" value="UniProtKB-UniRule"/>
</dbReference>
<dbReference type="STRING" id="203267.TWT_690"/>
<organism evidence="13 14">
    <name type="scientific">Tropheryma whipplei (strain Twist)</name>
    <name type="common">Whipple's bacillus</name>
    <dbReference type="NCBI Taxonomy" id="203267"/>
    <lineage>
        <taxon>Bacteria</taxon>
        <taxon>Bacillati</taxon>
        <taxon>Actinomycetota</taxon>
        <taxon>Actinomycetes</taxon>
        <taxon>Micrococcales</taxon>
        <taxon>Tropherymataceae</taxon>
        <taxon>Tropheryma</taxon>
    </lineage>
</organism>
<dbReference type="HAMAP" id="MF_00179">
    <property type="entry name" value="RibA"/>
    <property type="match status" value="1"/>
</dbReference>
<accession>Q83FM7</accession>
<evidence type="ECO:0000256" key="10">
    <source>
        <dbReference type="ARBA" id="ARBA00049295"/>
    </source>
</evidence>
<dbReference type="eggNOG" id="COG0807">
    <property type="taxonomic scope" value="Bacteria"/>
</dbReference>
<proteinExistence type="inferred from homology"/>
<dbReference type="PANTHER" id="PTHR21327:SF47">
    <property type="entry name" value="GTP CYCLOHYDROLASE II DOMAIN-CONTAINING PROTEIN"/>
    <property type="match status" value="1"/>
</dbReference>
<dbReference type="OrthoDB" id="9793111at2"/>
<dbReference type="GO" id="GO:0003935">
    <property type="term" value="F:GTP cyclohydrolase II activity"/>
    <property type="evidence" value="ECO:0007669"/>
    <property type="project" value="UniProtKB-UniRule"/>
</dbReference>
<keyword evidence="3 11" id="KW-0686">Riboflavin biosynthesis</keyword>
<dbReference type="SUPFAM" id="SSF142695">
    <property type="entry name" value="RibA-like"/>
    <property type="match status" value="1"/>
</dbReference>
<feature type="binding site" evidence="11">
    <location>
        <begin position="64"/>
        <end position="68"/>
    </location>
    <ligand>
        <name>GTP</name>
        <dbReference type="ChEBI" id="CHEBI:37565"/>
    </ligand>
</feature>
<comment type="pathway">
    <text evidence="1 11">Cofactor biosynthesis; riboflavin biosynthesis; 5-amino-6-(D-ribitylamino)uracil from GTP: step 1/4.</text>
</comment>
<dbReference type="GO" id="GO:0005829">
    <property type="term" value="C:cytosol"/>
    <property type="evidence" value="ECO:0007669"/>
    <property type="project" value="TreeGrafter"/>
</dbReference>
<feature type="binding site" evidence="11">
    <location>
        <position position="169"/>
    </location>
    <ligand>
        <name>GTP</name>
        <dbReference type="ChEBI" id="CHEBI:37565"/>
    </ligand>
</feature>
<keyword evidence="4 11" id="KW-0479">Metal-binding</keyword>
<keyword evidence="14" id="KW-1185">Reference proteome</keyword>
<feature type="binding site" evidence="11">
    <location>
        <position position="69"/>
    </location>
    <ligand>
        <name>Zn(2+)</name>
        <dbReference type="ChEBI" id="CHEBI:29105"/>
        <note>catalytic</note>
    </ligand>
</feature>
<dbReference type="Gene3D" id="3.40.50.10990">
    <property type="entry name" value="GTP cyclohydrolase II"/>
    <property type="match status" value="1"/>
</dbReference>
<dbReference type="EMBL" id="AE014184">
    <property type="protein sequence ID" value="AAO44787.1"/>
    <property type="molecule type" value="Genomic_DNA"/>
</dbReference>
<feature type="domain" description="GTP cyclohydrolase II" evidence="12">
    <location>
        <begin position="24"/>
        <end position="184"/>
    </location>
</feature>
<feature type="binding site" evidence="11">
    <location>
        <begin position="107"/>
        <end position="109"/>
    </location>
    <ligand>
        <name>GTP</name>
        <dbReference type="ChEBI" id="CHEBI:37565"/>
    </ligand>
</feature>
<keyword evidence="8 11" id="KW-0342">GTP-binding</keyword>
<dbReference type="FunFam" id="3.40.50.10990:FF:000001">
    <property type="entry name" value="Riboflavin biosynthesis protein RibBA"/>
    <property type="match status" value="1"/>
</dbReference>
<dbReference type="InterPro" id="IPR000926">
    <property type="entry name" value="RibA"/>
</dbReference>